<dbReference type="Proteomes" id="UP000229314">
    <property type="component" value="Chromosome"/>
</dbReference>
<dbReference type="EMBL" id="CP024422">
    <property type="protein sequence ID" value="ATQ55372.1"/>
    <property type="molecule type" value="Genomic_DNA"/>
</dbReference>
<dbReference type="RefSeq" id="WP_028719565.1">
    <property type="nucleotide sequence ID" value="NZ_CAJGAB010000008.1"/>
</dbReference>
<keyword evidence="3 6" id="KW-0812">Transmembrane</keyword>
<reference evidence="14" key="5">
    <citation type="submission" date="2018-07" db="EMBL/GenBank/DDBJ databases">
        <title>Genome Structure of the Opportunistic Pathogen Paracoccus yeei (Alphaproteobacteria) and Identification of Putative Virulence Factors.</title>
        <authorList>
            <person name="Lasek R."/>
            <person name="Szuplewska M."/>
            <person name="Mitura M."/>
            <person name="Decewicz P."/>
            <person name="Chmielowska C."/>
            <person name="Pawlot A."/>
            <person name="Sentkowska D."/>
            <person name="Czarnecki J."/>
            <person name="Bartosik D."/>
        </authorList>
    </citation>
    <scope>NUCLEOTIDE SEQUENCE [LARGE SCALE GENOMIC DNA]</scope>
    <source>
        <strain evidence="14">CCUG 32053</strain>
    </source>
</reference>
<protein>
    <submittedName>
        <fullName evidence="11">PLDc_N domain-containing protein</fullName>
    </submittedName>
</protein>
<proteinExistence type="predicted"/>
<reference evidence="8" key="3">
    <citation type="submission" date="2017-12" db="EMBL/GenBank/DDBJ databases">
        <title>FDA dAtabase for Regulatory Grade micrObial Sequences (FDA-ARGOS): Supporting development and validation of Infectious Disease Dx tests.</title>
        <authorList>
            <person name="Campos J."/>
            <person name="Goldberg B."/>
            <person name="Tallon L."/>
            <person name="Sadzewicz L."/>
            <person name="Sengamalay N."/>
            <person name="Ott S."/>
            <person name="Godinez A."/>
            <person name="Nagaraj S."/>
            <person name="Vyas G."/>
            <person name="Aluvathingal J."/>
            <person name="Nadendla S."/>
            <person name="Geyer C."/>
            <person name="Nandy P."/>
            <person name="Hobson J."/>
            <person name="Sichtig H."/>
        </authorList>
    </citation>
    <scope>NUCLEOTIDE SEQUENCE</scope>
    <source>
        <strain evidence="8">FDAARGOS_252</strain>
    </source>
</reference>
<keyword evidence="4 6" id="KW-1133">Transmembrane helix</keyword>
<keyword evidence="5 6" id="KW-0472">Membrane</keyword>
<keyword evidence="2" id="KW-1003">Cell membrane</keyword>
<dbReference type="GeneID" id="78897181"/>
<name>A0A1V0GRZ2_9RHOB</name>
<evidence type="ECO:0000313" key="15">
    <source>
        <dbReference type="Proteomes" id="UP000324507"/>
    </source>
</evidence>
<dbReference type="AlphaFoldDB" id="A0A1V0GRZ2"/>
<reference evidence="9 13" key="2">
    <citation type="submission" date="2017-10" db="EMBL/GenBank/DDBJ databases">
        <title>Complete genome sequence of Paracoccus yeei TT13 isolated from human skin.</title>
        <authorList>
            <person name="Lee K."/>
            <person name="Lim J.Y."/>
            <person name="Hwang I."/>
        </authorList>
    </citation>
    <scope>NUCLEOTIDE SEQUENCE [LARGE SCALE GENOMIC DNA]</scope>
    <source>
        <strain evidence="9 13">TT13</strain>
    </source>
</reference>
<evidence type="ECO:0000313" key="12">
    <source>
        <dbReference type="Proteomes" id="UP000191257"/>
    </source>
</evidence>
<dbReference type="EMBL" id="CP020442">
    <property type="protein sequence ID" value="ARC36578.1"/>
    <property type="molecule type" value="Genomic_DNA"/>
</dbReference>
<comment type="subcellular location">
    <subcellularLocation>
        <location evidence="1">Cell membrane</location>
        <topology evidence="1">Multi-pass membrane protein</topology>
    </subcellularLocation>
</comment>
<accession>A0A1V0GRZ2</accession>
<evidence type="ECO:0000313" key="14">
    <source>
        <dbReference type="Proteomes" id="UP000272010"/>
    </source>
</evidence>
<evidence type="ECO:0000256" key="4">
    <source>
        <dbReference type="ARBA" id="ARBA00022989"/>
    </source>
</evidence>
<dbReference type="STRING" id="147645.A6J80_09465"/>
<reference evidence="12" key="1">
    <citation type="submission" date="2017-03" db="EMBL/GenBank/DDBJ databases">
        <title>FDA dAtabase for Regulatory Grade micrObial Sequences (FDA-ARGOS): Supporting development and validation of Infectious Disease Dx tests.</title>
        <authorList>
            <person name="Minogue T."/>
            <person name="Wolcott M."/>
            <person name="Wasieloski L."/>
            <person name="Aguilar W."/>
            <person name="Moore D."/>
            <person name="Tallon L."/>
            <person name="Sadzewicz L."/>
            <person name="Sengamalay N."/>
            <person name="Ott S."/>
            <person name="Godinez A."/>
            <person name="Nagaraj S."/>
            <person name="Nadendla S."/>
            <person name="Geyer C."/>
            <person name="Sichtig H."/>
        </authorList>
    </citation>
    <scope>NUCLEOTIDE SEQUENCE [LARGE SCALE GENOMIC DNA]</scope>
    <source>
        <strain evidence="12">FDAARGOS_252</strain>
    </source>
</reference>
<keyword evidence="12" id="KW-1185">Reference proteome</keyword>
<evidence type="ECO:0000256" key="2">
    <source>
        <dbReference type="ARBA" id="ARBA00022475"/>
    </source>
</evidence>
<feature type="transmembrane region" description="Helical" evidence="6">
    <location>
        <begin position="31"/>
        <end position="51"/>
    </location>
</feature>
<organism evidence="8 12">
    <name type="scientific">Paracoccus yeei</name>
    <dbReference type="NCBI Taxonomy" id="147645"/>
    <lineage>
        <taxon>Bacteria</taxon>
        <taxon>Pseudomonadati</taxon>
        <taxon>Pseudomonadota</taxon>
        <taxon>Alphaproteobacteria</taxon>
        <taxon>Rhodobacterales</taxon>
        <taxon>Paracoccaceae</taxon>
        <taxon>Paracoccus</taxon>
    </lineage>
</organism>
<feature type="transmembrane region" description="Helical" evidence="6">
    <location>
        <begin position="6"/>
        <end position="24"/>
    </location>
</feature>
<evidence type="ECO:0000313" key="8">
    <source>
        <dbReference type="EMBL" id="ARC36578.1"/>
    </source>
</evidence>
<dbReference type="Proteomes" id="UP000324507">
    <property type="component" value="Chromosome"/>
</dbReference>
<dbReference type="EMBL" id="CP044081">
    <property type="protein sequence ID" value="QEU07378.1"/>
    <property type="molecule type" value="Genomic_DNA"/>
</dbReference>
<sequence length="61" mass="6544">MGYIFGIIIFALDVWAIASIINTNAATSTKIIWILLVAILPVVGLIIWWLAGPKANYGSGV</sequence>
<dbReference type="Proteomes" id="UP000272010">
    <property type="component" value="Chromosome"/>
</dbReference>
<reference evidence="10" key="4">
    <citation type="journal article" date="2018" name="Front. Microbiol.">
        <title>Genome Structure of the Opportunistic Pathogen Paracoccus yeei (Alphaproteobacteria) and Identification of Putative Virulence Factors.</title>
        <authorList>
            <person name="Lasek R."/>
            <person name="Szuplewska M."/>
            <person name="Mitura M."/>
            <person name="Decewicz P."/>
            <person name="Chmielowska C."/>
            <person name="Pawlot A."/>
            <person name="Sentkowska D."/>
            <person name="Czarnecki J."/>
            <person name="Bartosik D."/>
        </authorList>
    </citation>
    <scope>NUCLEOTIDE SEQUENCE</scope>
    <source>
        <strain evidence="10">CCUG 32053</strain>
    </source>
</reference>
<gene>
    <name evidence="8" type="ORF">A6J80_09465</name>
    <name evidence="11" type="ORF">FOB51_04690</name>
    <name evidence="10" type="ORF">PY32053_03096</name>
    <name evidence="9" type="ORF">PYTT13_05780</name>
</gene>
<evidence type="ECO:0000313" key="10">
    <source>
        <dbReference type="EMBL" id="AYF02680.1"/>
    </source>
</evidence>
<evidence type="ECO:0000256" key="3">
    <source>
        <dbReference type="ARBA" id="ARBA00022692"/>
    </source>
</evidence>
<feature type="domain" description="Cardiolipin synthase N-terminal" evidence="7">
    <location>
        <begin position="11"/>
        <end position="53"/>
    </location>
</feature>
<evidence type="ECO:0000256" key="5">
    <source>
        <dbReference type="ARBA" id="ARBA00023136"/>
    </source>
</evidence>
<evidence type="ECO:0000313" key="9">
    <source>
        <dbReference type="EMBL" id="ATQ55372.1"/>
    </source>
</evidence>
<dbReference type="OrthoDB" id="8455471at2"/>
<dbReference type="KEGG" id="pye:A6J80_09465"/>
<evidence type="ECO:0000313" key="11">
    <source>
        <dbReference type="EMBL" id="QEU07378.1"/>
    </source>
</evidence>
<dbReference type="InterPro" id="IPR027379">
    <property type="entry name" value="CLS_N"/>
</dbReference>
<dbReference type="GO" id="GO:0005886">
    <property type="term" value="C:plasma membrane"/>
    <property type="evidence" value="ECO:0007669"/>
    <property type="project" value="UniProtKB-SubCell"/>
</dbReference>
<dbReference type="Proteomes" id="UP000191257">
    <property type="component" value="Chromosome"/>
</dbReference>
<evidence type="ECO:0000313" key="13">
    <source>
        <dbReference type="Proteomes" id="UP000229314"/>
    </source>
</evidence>
<dbReference type="Pfam" id="PF13396">
    <property type="entry name" value="PLDc_N"/>
    <property type="match status" value="1"/>
</dbReference>
<evidence type="ECO:0000259" key="7">
    <source>
        <dbReference type="Pfam" id="PF13396"/>
    </source>
</evidence>
<evidence type="ECO:0000256" key="1">
    <source>
        <dbReference type="ARBA" id="ARBA00004651"/>
    </source>
</evidence>
<evidence type="ECO:0000256" key="6">
    <source>
        <dbReference type="SAM" id="Phobius"/>
    </source>
</evidence>
<dbReference type="EMBL" id="CP031078">
    <property type="protein sequence ID" value="AYF02680.1"/>
    <property type="molecule type" value="Genomic_DNA"/>
</dbReference>
<reference evidence="11 15" key="6">
    <citation type="submission" date="2019-09" db="EMBL/GenBank/DDBJ databases">
        <title>FDA dAtabase for Regulatory Grade micrObial Sequences (FDA-ARGOS): Supporting development and validation of Infectious Disease Dx tests.</title>
        <authorList>
            <person name="Sciortino C."/>
            <person name="Tallon L."/>
            <person name="Sadzewicz L."/>
            <person name="Vavikolanu K."/>
            <person name="Mehta A."/>
            <person name="Aluvathingal J."/>
            <person name="Nadendla S."/>
            <person name="Nandy P."/>
            <person name="Geyer C."/>
            <person name="Yan Y."/>
            <person name="Sichtig H."/>
        </authorList>
    </citation>
    <scope>NUCLEOTIDE SEQUENCE [LARGE SCALE GENOMIC DNA]</scope>
    <source>
        <strain evidence="11 15">FDAARGOS_643</strain>
    </source>
</reference>
<dbReference type="eggNOG" id="ENOG50313N3">
    <property type="taxonomic scope" value="Bacteria"/>
</dbReference>